<proteinExistence type="predicted"/>
<reference evidence="1 2" key="1">
    <citation type="journal article" date="2019" name="Nat. Ecol. Evol.">
        <title>Megaphylogeny resolves global patterns of mushroom evolution.</title>
        <authorList>
            <person name="Varga T."/>
            <person name="Krizsan K."/>
            <person name="Foldi C."/>
            <person name="Dima B."/>
            <person name="Sanchez-Garcia M."/>
            <person name="Sanchez-Ramirez S."/>
            <person name="Szollosi G.J."/>
            <person name="Szarkandi J.G."/>
            <person name="Papp V."/>
            <person name="Albert L."/>
            <person name="Andreopoulos W."/>
            <person name="Angelini C."/>
            <person name="Antonin V."/>
            <person name="Barry K.W."/>
            <person name="Bougher N.L."/>
            <person name="Buchanan P."/>
            <person name="Buyck B."/>
            <person name="Bense V."/>
            <person name="Catcheside P."/>
            <person name="Chovatia M."/>
            <person name="Cooper J."/>
            <person name="Damon W."/>
            <person name="Desjardin D."/>
            <person name="Finy P."/>
            <person name="Geml J."/>
            <person name="Haridas S."/>
            <person name="Hughes K."/>
            <person name="Justo A."/>
            <person name="Karasinski D."/>
            <person name="Kautmanova I."/>
            <person name="Kiss B."/>
            <person name="Kocsube S."/>
            <person name="Kotiranta H."/>
            <person name="LaButti K.M."/>
            <person name="Lechner B.E."/>
            <person name="Liimatainen K."/>
            <person name="Lipzen A."/>
            <person name="Lukacs Z."/>
            <person name="Mihaltcheva S."/>
            <person name="Morgado L.N."/>
            <person name="Niskanen T."/>
            <person name="Noordeloos M.E."/>
            <person name="Ohm R.A."/>
            <person name="Ortiz-Santana B."/>
            <person name="Ovrebo C."/>
            <person name="Racz N."/>
            <person name="Riley R."/>
            <person name="Savchenko A."/>
            <person name="Shiryaev A."/>
            <person name="Soop K."/>
            <person name="Spirin V."/>
            <person name="Szebenyi C."/>
            <person name="Tomsovsky M."/>
            <person name="Tulloss R.E."/>
            <person name="Uehling J."/>
            <person name="Grigoriev I.V."/>
            <person name="Vagvolgyi C."/>
            <person name="Papp T."/>
            <person name="Martin F.M."/>
            <person name="Miettinen O."/>
            <person name="Hibbett D.S."/>
            <person name="Nagy L.G."/>
        </authorList>
    </citation>
    <scope>NUCLEOTIDE SEQUENCE [LARGE SCALE GENOMIC DNA]</scope>
    <source>
        <strain evidence="1 2">NL-1719</strain>
    </source>
</reference>
<dbReference type="Proteomes" id="UP000308600">
    <property type="component" value="Unassembled WGS sequence"/>
</dbReference>
<accession>A0ACD3A3T7</accession>
<organism evidence="1 2">
    <name type="scientific">Pluteus cervinus</name>
    <dbReference type="NCBI Taxonomy" id="181527"/>
    <lineage>
        <taxon>Eukaryota</taxon>
        <taxon>Fungi</taxon>
        <taxon>Dikarya</taxon>
        <taxon>Basidiomycota</taxon>
        <taxon>Agaricomycotina</taxon>
        <taxon>Agaricomycetes</taxon>
        <taxon>Agaricomycetidae</taxon>
        <taxon>Agaricales</taxon>
        <taxon>Pluteineae</taxon>
        <taxon>Pluteaceae</taxon>
        <taxon>Pluteus</taxon>
    </lineage>
</organism>
<protein>
    <submittedName>
        <fullName evidence="1">Uncharacterized protein</fullName>
    </submittedName>
</protein>
<gene>
    <name evidence="1" type="ORF">BDN72DRAFT_905777</name>
</gene>
<dbReference type="EMBL" id="ML208957">
    <property type="protein sequence ID" value="TFK59512.1"/>
    <property type="molecule type" value="Genomic_DNA"/>
</dbReference>
<name>A0ACD3A3T7_9AGAR</name>
<evidence type="ECO:0000313" key="2">
    <source>
        <dbReference type="Proteomes" id="UP000308600"/>
    </source>
</evidence>
<keyword evidence="2" id="KW-1185">Reference proteome</keyword>
<evidence type="ECO:0000313" key="1">
    <source>
        <dbReference type="EMBL" id="TFK59512.1"/>
    </source>
</evidence>
<sequence length="877" mass="99137">MPPVLSRPLPQSILEFLTRAKELLALEDATDFVRFVLTGRTEDVQAVLDPILNLLGPNDNFVVTRDYDSFLGFHRDIAISGPLSAHPISFTEDTLTANVHVSYKFKDSGEGFEAPLHKVQNLCLGKWGTHNMVRVFIPALYNHNDRTKRKSTLTQEQQAIFYEKGFRPAIEELMPDQVHEWPTTYATEFFRARARSGALKFTTKVIPANIVPRLGRAIRRALERNGTGWHIGLVFLHQLRGLKHSSIHAATEEMATVALMAFLKENNITDSVVSDGTWWIDVGLEISSNDGHCLAWRTDSHFHVVRKTLGINDRKAKRITSQGSTKYTRDVTSHLPTISGCRIAPGKLARGDYDTQYLQMYTTDKSLTYLPDGGHFRKFLKASDVLKGKDQAFIDGLYNVYIKASESNSALARIEVRVPINCGLDVLLNLDDALLRQSLVAIPLKEWWSFRAYRALAIKYILEWQGGGNPILRAKPRALLLTAGATWLLNSLHSTPDLGQSSRKLLNEILPQVSPNDADPYSLAYGTFPRVNGSESDSSSESEEDESETRPPKQRRISFPGYPHGAIFLDDLCVGPEYPVPRVGRGTQPLDAKAMDYFFGCRIEDIEKEFFVKNVVIRANPARNPNKSRNTPTMPYDEDNPPPLASKFHLSNRGLRLSSPTRDLESENDSHEGNTDDEDDDDDDSRSNERALKIIRQSTDINLVLGSLWTQFLLDLIAVAPNEGGAAKPSYCKLDAVQRAEVSEHTFKNHTLSDIFYSCRWKTVPNAEDKDWRRVFDHCWLDVGQVKAGGIQNYPTMEYFKWWEITKGREVDNIEVIHAMREALRERFDKLRWVPYAQSGRVWLTKPARSFTSSVGLAADDKAPQILVRRIEPTWVV</sequence>